<dbReference type="RefSeq" id="XP_011495019.1">
    <property type="nucleotide sequence ID" value="XM_011496717.1"/>
</dbReference>
<dbReference type="InterPro" id="IPR020479">
    <property type="entry name" value="HD_metazoa"/>
</dbReference>
<reference evidence="13" key="1">
    <citation type="submission" date="2025-08" db="UniProtKB">
        <authorList>
            <consortium name="RefSeq"/>
        </authorList>
    </citation>
    <scope>IDENTIFICATION</scope>
</reference>
<evidence type="ECO:0000256" key="6">
    <source>
        <dbReference type="ARBA" id="ARBA00038504"/>
    </source>
</evidence>
<feature type="compositionally biased region" description="Low complexity" evidence="9">
    <location>
        <begin position="63"/>
        <end position="83"/>
    </location>
</feature>
<feature type="region of interest" description="Disordered" evidence="9">
    <location>
        <begin position="341"/>
        <end position="365"/>
    </location>
</feature>
<proteinExistence type="inferred from homology"/>
<evidence type="ECO:0000256" key="4">
    <source>
        <dbReference type="ARBA" id="ARBA00023155"/>
    </source>
</evidence>
<feature type="compositionally biased region" description="Polar residues" evidence="9">
    <location>
        <begin position="89"/>
        <end position="102"/>
    </location>
</feature>
<evidence type="ECO:0000313" key="13">
    <source>
        <dbReference type="RefSeq" id="XP_011495019.1"/>
    </source>
</evidence>
<evidence type="ECO:0000256" key="3">
    <source>
        <dbReference type="ARBA" id="ARBA00023125"/>
    </source>
</evidence>
<feature type="compositionally biased region" description="Polar residues" evidence="9">
    <location>
        <begin position="163"/>
        <end position="173"/>
    </location>
</feature>
<evidence type="ECO:0000256" key="8">
    <source>
        <dbReference type="RuleBase" id="RU000682"/>
    </source>
</evidence>
<evidence type="ECO:0000259" key="10">
    <source>
        <dbReference type="PROSITE" id="PS50071"/>
    </source>
</evidence>
<evidence type="ECO:0000259" key="11">
    <source>
        <dbReference type="PROSITE" id="PS50868"/>
    </source>
</evidence>
<dbReference type="InterPro" id="IPR017970">
    <property type="entry name" value="Homeobox_CS"/>
</dbReference>
<dbReference type="GO" id="GO:0000981">
    <property type="term" value="F:DNA-binding transcription factor activity, RNA polymerase II-specific"/>
    <property type="evidence" value="ECO:0007669"/>
    <property type="project" value="InterPro"/>
</dbReference>
<keyword evidence="2" id="KW-0217">Developmental protein</keyword>
<dbReference type="GO" id="GO:0003824">
    <property type="term" value="F:catalytic activity"/>
    <property type="evidence" value="ECO:0007669"/>
    <property type="project" value="UniProtKB-ARBA"/>
</dbReference>
<dbReference type="CDD" id="cd00086">
    <property type="entry name" value="homeodomain"/>
    <property type="match status" value="1"/>
</dbReference>
<dbReference type="SMART" id="SM00389">
    <property type="entry name" value="HOX"/>
    <property type="match status" value="1"/>
</dbReference>
<evidence type="ECO:0000313" key="12">
    <source>
        <dbReference type="Proteomes" id="UP000695007"/>
    </source>
</evidence>
<evidence type="ECO:0000256" key="1">
    <source>
        <dbReference type="ARBA" id="ARBA00004123"/>
    </source>
</evidence>
<gene>
    <name evidence="13" type="primary">LOC105359946</name>
</gene>
<evidence type="ECO:0000256" key="2">
    <source>
        <dbReference type="ARBA" id="ARBA00022473"/>
    </source>
</evidence>
<dbReference type="Pfam" id="PF00046">
    <property type="entry name" value="Homeodomain"/>
    <property type="match status" value="1"/>
</dbReference>
<dbReference type="PANTHER" id="PTHR24331">
    <property type="entry name" value="DBX"/>
    <property type="match status" value="1"/>
</dbReference>
<feature type="domain" description="Post-SET" evidence="11">
    <location>
        <begin position="262"/>
        <end position="278"/>
    </location>
</feature>
<organism evidence="12 13">
    <name type="scientific">Ceratosolen solmsi marchali</name>
    <dbReference type="NCBI Taxonomy" id="326594"/>
    <lineage>
        <taxon>Eukaryota</taxon>
        <taxon>Metazoa</taxon>
        <taxon>Ecdysozoa</taxon>
        <taxon>Arthropoda</taxon>
        <taxon>Hexapoda</taxon>
        <taxon>Insecta</taxon>
        <taxon>Pterygota</taxon>
        <taxon>Neoptera</taxon>
        <taxon>Endopterygota</taxon>
        <taxon>Hymenoptera</taxon>
        <taxon>Apocrita</taxon>
        <taxon>Proctotrupomorpha</taxon>
        <taxon>Chalcidoidea</taxon>
        <taxon>Agaonidae</taxon>
        <taxon>Agaoninae</taxon>
        <taxon>Ceratosolen</taxon>
    </lineage>
</organism>
<name>A0AAJ6VME8_9HYME</name>
<dbReference type="Proteomes" id="UP000695007">
    <property type="component" value="Unplaced"/>
</dbReference>
<keyword evidence="12" id="KW-1185">Reference proteome</keyword>
<feature type="region of interest" description="Disordered" evidence="9">
    <location>
        <begin position="161"/>
        <end position="239"/>
    </location>
</feature>
<feature type="DNA-binding region" description="Homeobox" evidence="7">
    <location>
        <begin position="432"/>
        <end position="491"/>
    </location>
</feature>
<dbReference type="PROSITE" id="PS50071">
    <property type="entry name" value="HOMEOBOX_2"/>
    <property type="match status" value="1"/>
</dbReference>
<dbReference type="PANTHER" id="PTHR24331:SF0">
    <property type="entry name" value="DBX"/>
    <property type="match status" value="1"/>
</dbReference>
<comment type="subcellular location">
    <subcellularLocation>
        <location evidence="1 7 8">Nucleus</location>
    </subcellularLocation>
</comment>
<keyword evidence="5 7" id="KW-0539">Nucleus</keyword>
<dbReference type="PROSITE" id="PS00027">
    <property type="entry name" value="HOMEOBOX_1"/>
    <property type="match status" value="1"/>
</dbReference>
<feature type="compositionally biased region" description="Acidic residues" evidence="9">
    <location>
        <begin position="544"/>
        <end position="555"/>
    </location>
</feature>
<dbReference type="InterPro" id="IPR000047">
    <property type="entry name" value="HTH_motif"/>
</dbReference>
<accession>A0AAJ6VME8</accession>
<dbReference type="GeneID" id="105359946"/>
<feature type="region of interest" description="Disordered" evidence="9">
    <location>
        <begin position="495"/>
        <end position="555"/>
    </location>
</feature>
<dbReference type="PRINTS" id="PR00024">
    <property type="entry name" value="HOMEOBOX"/>
</dbReference>
<dbReference type="GO" id="GO:0003677">
    <property type="term" value="F:DNA binding"/>
    <property type="evidence" value="ECO:0007669"/>
    <property type="project" value="UniProtKB-UniRule"/>
</dbReference>
<evidence type="ECO:0000256" key="9">
    <source>
        <dbReference type="SAM" id="MobiDB-lite"/>
    </source>
</evidence>
<dbReference type="Gene3D" id="1.10.10.60">
    <property type="entry name" value="Homeodomain-like"/>
    <property type="match status" value="1"/>
</dbReference>
<keyword evidence="3 7" id="KW-0238">DNA-binding</keyword>
<dbReference type="FunFam" id="1.10.10.60:FF:000177">
    <property type="entry name" value="Homeobox protein DBX1"/>
    <property type="match status" value="1"/>
</dbReference>
<dbReference type="InterPro" id="IPR003616">
    <property type="entry name" value="Post-SET_dom"/>
</dbReference>
<evidence type="ECO:0000256" key="5">
    <source>
        <dbReference type="ARBA" id="ARBA00023242"/>
    </source>
</evidence>
<evidence type="ECO:0008006" key="14">
    <source>
        <dbReference type="Google" id="ProtNLM"/>
    </source>
</evidence>
<dbReference type="InterPro" id="IPR009057">
    <property type="entry name" value="Homeodomain-like_sf"/>
</dbReference>
<comment type="similarity">
    <text evidence="6">Belongs to the H2.0 homeobox family.</text>
</comment>
<feature type="region of interest" description="Disordered" evidence="9">
    <location>
        <begin position="56"/>
        <end position="111"/>
    </location>
</feature>
<dbReference type="PRINTS" id="PR00031">
    <property type="entry name" value="HTHREPRESSR"/>
</dbReference>
<sequence>MFPSSAAMLKNLQQSAMASPSFLMENLLQSKSPAGTDLTSLTLNWAASLVARQRERESAAENLQQQQQQHQLQQQQSSRLSDQQDLDETSQSGSRPSELQHQQHPRSRLPEDCERILYGQEKDARNSVLLEGIDGGERYSSDGASAIDRLSAMERLSERLENRSGSAMDSNNSMDEDRGSGTELDGLPERDEITGRFPPVHLSSDRHFEFVRHHQHQQQQQHQQHQQHHHQQQQQQHIYAQQEEARLDRETVERLDSSSRISEETCSCGEEQCSGGIACRRIQEKEKPQLKFSVNAILGGNHDRRPNPEHFQGIPPGALPAFLHNLQNSTGYNIAKPIARPAAYHPHHPPHPGHHPPQHHLPPNAHHTLHQLLGCRTPYLTVASPGGGNHQLGGPGGAAGFPGAMQGSLGELTGMSLGFPWAGSARGKPRRGMMRRAVFSDLQRRGLEKRFQLQKYISKPDRKKLAEKLGLKDSQVKIWFQNRRMKWRNSKERELLATGGSREQTLPNKNNPNPDLSDADGDRQRMDLSDASPLTSPQRPEDHSDNEDDEEINVT</sequence>
<feature type="domain" description="Homeobox" evidence="10">
    <location>
        <begin position="430"/>
        <end position="490"/>
    </location>
</feature>
<feature type="compositionally biased region" description="Polar residues" evidence="9">
    <location>
        <begin position="501"/>
        <end position="514"/>
    </location>
</feature>
<evidence type="ECO:0000256" key="7">
    <source>
        <dbReference type="PROSITE-ProRule" id="PRU00108"/>
    </source>
</evidence>
<protein>
    <recommendedName>
        <fullName evidence="14">Homeobox domain-containing protein</fullName>
    </recommendedName>
</protein>
<dbReference type="KEGG" id="csol:105359946"/>
<dbReference type="PROSITE" id="PS50868">
    <property type="entry name" value="POST_SET"/>
    <property type="match status" value="1"/>
</dbReference>
<dbReference type="InterPro" id="IPR051662">
    <property type="entry name" value="H2.0_Homeobox_NeuralPatt"/>
</dbReference>
<dbReference type="InterPro" id="IPR001356">
    <property type="entry name" value="HD"/>
</dbReference>
<keyword evidence="4 7" id="KW-0371">Homeobox</keyword>
<dbReference type="AlphaFoldDB" id="A0AAJ6VME8"/>
<dbReference type="GO" id="GO:0005634">
    <property type="term" value="C:nucleus"/>
    <property type="evidence" value="ECO:0007669"/>
    <property type="project" value="UniProtKB-SubCell"/>
</dbReference>
<dbReference type="SUPFAM" id="SSF46689">
    <property type="entry name" value="Homeodomain-like"/>
    <property type="match status" value="1"/>
</dbReference>
<feature type="compositionally biased region" description="Basic and acidic residues" evidence="9">
    <location>
        <begin position="203"/>
        <end position="212"/>
    </location>
</feature>
<feature type="compositionally biased region" description="Basic residues" evidence="9">
    <location>
        <begin position="345"/>
        <end position="358"/>
    </location>
</feature>